<comment type="subcellular location">
    <subcellularLocation>
        <location evidence="1">Cell membrane</location>
        <topology evidence="1">Multi-pass membrane protein</topology>
    </subcellularLocation>
</comment>
<feature type="transmembrane region" description="Helical" evidence="7">
    <location>
        <begin position="87"/>
        <end position="107"/>
    </location>
</feature>
<dbReference type="AlphaFoldDB" id="A0A432MBW5"/>
<comment type="caution">
    <text evidence="8">The sequence shown here is derived from an EMBL/GenBank/DDBJ whole genome shotgun (WGS) entry which is preliminary data.</text>
</comment>
<dbReference type="InterPro" id="IPR005524">
    <property type="entry name" value="DUF318"/>
</dbReference>
<feature type="transmembrane region" description="Helical" evidence="7">
    <location>
        <begin position="113"/>
        <end position="137"/>
    </location>
</feature>
<evidence type="ECO:0000313" key="9">
    <source>
        <dbReference type="Proteomes" id="UP000280296"/>
    </source>
</evidence>
<comment type="similarity">
    <text evidence="2">Belongs to the UPF0718 family.</text>
</comment>
<accession>A0A432MBW5</accession>
<dbReference type="PANTHER" id="PTHR34184">
    <property type="entry name" value="UPF0718 PROTEIN YCGR"/>
    <property type="match status" value="1"/>
</dbReference>
<dbReference type="RefSeq" id="WP_126728234.1">
    <property type="nucleotide sequence ID" value="NZ_RYZH01000099.1"/>
</dbReference>
<keyword evidence="5 7" id="KW-1133">Transmembrane helix</keyword>
<feature type="transmembrane region" description="Helical" evidence="7">
    <location>
        <begin position="389"/>
        <end position="410"/>
    </location>
</feature>
<evidence type="ECO:0000256" key="6">
    <source>
        <dbReference type="ARBA" id="ARBA00023136"/>
    </source>
</evidence>
<dbReference type="Pfam" id="PF03773">
    <property type="entry name" value="ArsP_1"/>
    <property type="match status" value="1"/>
</dbReference>
<evidence type="ECO:0000256" key="7">
    <source>
        <dbReference type="SAM" id="Phobius"/>
    </source>
</evidence>
<name>A0A432MBW5_9BACT</name>
<feature type="transmembrane region" description="Helical" evidence="7">
    <location>
        <begin position="238"/>
        <end position="263"/>
    </location>
</feature>
<evidence type="ECO:0000313" key="8">
    <source>
        <dbReference type="EMBL" id="RUL81317.1"/>
    </source>
</evidence>
<evidence type="ECO:0000256" key="4">
    <source>
        <dbReference type="ARBA" id="ARBA00022692"/>
    </source>
</evidence>
<keyword evidence="6 7" id="KW-0472">Membrane</keyword>
<evidence type="ECO:0000256" key="2">
    <source>
        <dbReference type="ARBA" id="ARBA00006386"/>
    </source>
</evidence>
<evidence type="ECO:0000256" key="5">
    <source>
        <dbReference type="ARBA" id="ARBA00022989"/>
    </source>
</evidence>
<feature type="transmembrane region" description="Helical" evidence="7">
    <location>
        <begin position="12"/>
        <end position="33"/>
    </location>
</feature>
<protein>
    <recommendedName>
        <fullName evidence="10">Permease</fullName>
    </recommendedName>
</protein>
<dbReference type="InterPro" id="IPR052923">
    <property type="entry name" value="UPF0718"/>
</dbReference>
<feature type="transmembrane region" description="Helical" evidence="7">
    <location>
        <begin position="269"/>
        <end position="286"/>
    </location>
</feature>
<reference evidence="8 9" key="1">
    <citation type="submission" date="2018-12" db="EMBL/GenBank/DDBJ databases">
        <authorList>
            <person name="Toschakov S.V."/>
        </authorList>
    </citation>
    <scope>NUCLEOTIDE SEQUENCE [LARGE SCALE GENOMIC DNA]</scope>
    <source>
        <strain evidence="8 9">GM2012</strain>
    </source>
</reference>
<dbReference type="PANTHER" id="PTHR34184:SF4">
    <property type="entry name" value="UPF0718 PROTEIN YCGR"/>
    <property type="match status" value="1"/>
</dbReference>
<evidence type="ECO:0008006" key="10">
    <source>
        <dbReference type="Google" id="ProtNLM"/>
    </source>
</evidence>
<dbReference type="Proteomes" id="UP000280296">
    <property type="component" value="Unassembled WGS sequence"/>
</dbReference>
<feature type="transmembrane region" description="Helical" evidence="7">
    <location>
        <begin position="53"/>
        <end position="75"/>
    </location>
</feature>
<keyword evidence="3" id="KW-1003">Cell membrane</keyword>
<feature type="transmembrane region" description="Helical" evidence="7">
    <location>
        <begin position="205"/>
        <end position="226"/>
    </location>
</feature>
<keyword evidence="4 7" id="KW-0812">Transmembrane</keyword>
<sequence length="516" mass="55674">MDAIFWGGIQRFVAALTEASPTILVGLVIAAIFRRLLGPEGTRRLFGHGTRWALARAWVLGMLLPVCSLGVIPIVRELRRDGLSAGTILAFALTAPLFNPLSVLYGLSLSEPVVIFSFALASLAVVTALGVAFDRFFPDNEQPEPGPPPVSYGPKRMVALLVAVAREVAGPTSGFILVGLLGVVLLNVALPQGSLMNRMEQDNPYAALEMTAAAIPAYATPMAAMAQLGSMFQHANSVAAAFVLLTFGAGANLGLLAWVARAYGPRRSAAWLGGLLVVVVGLAYAMDGPLTPKGVEPAGHTHAFDIYCCPFPPGGGSFAQVAKELGEEVMSHERKALGVLAGFGVLGLALGRLDRRWRVEDWLERAPEPSEAGPDRPGRRYDVVIPGPVLGGIGLLGLIAFSVLACYTYYPPAEQIFDDLTIIKAEVLSAANSGNREHADYFIPLYQDWIRRLQVSVYLREGTLSPYRRMKARVLIDKIERLKHAVEEDDPEEVHRHFIAVTDAHRRLRASFVDAP</sequence>
<proteinExistence type="inferred from homology"/>
<feature type="transmembrane region" description="Helical" evidence="7">
    <location>
        <begin position="336"/>
        <end position="353"/>
    </location>
</feature>
<keyword evidence="9" id="KW-1185">Reference proteome</keyword>
<gene>
    <name evidence="8" type="ORF">TsocGM_25250</name>
</gene>
<reference evidence="8 9" key="2">
    <citation type="submission" date="2019-01" db="EMBL/GenBank/DDBJ databases">
        <title>Tautonia sociabilis, a novel thermotolerant planctomycete of Isosphaeraceae family, isolated from a 4000 m deep subterranean habitat.</title>
        <authorList>
            <person name="Kovaleva O.L."/>
            <person name="Elcheninov A.G."/>
            <person name="Van Heerden E."/>
            <person name="Toshchakov S.V."/>
            <person name="Novikov A."/>
            <person name="Bonch-Osmolovskaya E.A."/>
            <person name="Kublanov I.V."/>
        </authorList>
    </citation>
    <scope>NUCLEOTIDE SEQUENCE [LARGE SCALE GENOMIC DNA]</scope>
    <source>
        <strain evidence="8 9">GM2012</strain>
    </source>
</reference>
<dbReference type="OrthoDB" id="9777774at2"/>
<organism evidence="8 9">
    <name type="scientific">Tautonia sociabilis</name>
    <dbReference type="NCBI Taxonomy" id="2080755"/>
    <lineage>
        <taxon>Bacteria</taxon>
        <taxon>Pseudomonadati</taxon>
        <taxon>Planctomycetota</taxon>
        <taxon>Planctomycetia</taxon>
        <taxon>Isosphaerales</taxon>
        <taxon>Isosphaeraceae</taxon>
        <taxon>Tautonia</taxon>
    </lineage>
</organism>
<evidence type="ECO:0000256" key="1">
    <source>
        <dbReference type="ARBA" id="ARBA00004651"/>
    </source>
</evidence>
<dbReference type="EMBL" id="RYZH01000099">
    <property type="protein sequence ID" value="RUL81317.1"/>
    <property type="molecule type" value="Genomic_DNA"/>
</dbReference>
<dbReference type="GO" id="GO:0005886">
    <property type="term" value="C:plasma membrane"/>
    <property type="evidence" value="ECO:0007669"/>
    <property type="project" value="UniProtKB-SubCell"/>
</dbReference>
<feature type="transmembrane region" description="Helical" evidence="7">
    <location>
        <begin position="158"/>
        <end position="185"/>
    </location>
</feature>
<evidence type="ECO:0000256" key="3">
    <source>
        <dbReference type="ARBA" id="ARBA00022475"/>
    </source>
</evidence>